<organism evidence="2 3">
    <name type="scientific">Muraenolepis orangiensis</name>
    <name type="common">Patagonian moray cod</name>
    <dbReference type="NCBI Taxonomy" id="630683"/>
    <lineage>
        <taxon>Eukaryota</taxon>
        <taxon>Metazoa</taxon>
        <taxon>Chordata</taxon>
        <taxon>Craniata</taxon>
        <taxon>Vertebrata</taxon>
        <taxon>Euteleostomi</taxon>
        <taxon>Actinopterygii</taxon>
        <taxon>Neopterygii</taxon>
        <taxon>Teleostei</taxon>
        <taxon>Neoteleostei</taxon>
        <taxon>Acanthomorphata</taxon>
        <taxon>Zeiogadaria</taxon>
        <taxon>Gadariae</taxon>
        <taxon>Gadiformes</taxon>
        <taxon>Muraenolepidoidei</taxon>
        <taxon>Muraenolepididae</taxon>
        <taxon>Muraenolepis</taxon>
    </lineage>
</organism>
<feature type="compositionally biased region" description="Polar residues" evidence="1">
    <location>
        <begin position="1"/>
        <end position="13"/>
    </location>
</feature>
<dbReference type="OrthoDB" id="28894at2759"/>
<protein>
    <submittedName>
        <fullName evidence="2">Uncharacterized protein</fullName>
    </submittedName>
</protein>
<comment type="caution">
    <text evidence="2">The sequence shown here is derived from an EMBL/GenBank/DDBJ whole genome shotgun (WGS) entry which is preliminary data.</text>
</comment>
<dbReference type="EMBL" id="JANIIK010000047">
    <property type="protein sequence ID" value="KAJ3600319.1"/>
    <property type="molecule type" value="Genomic_DNA"/>
</dbReference>
<proteinExistence type="predicted"/>
<feature type="region of interest" description="Disordered" evidence="1">
    <location>
        <begin position="1"/>
        <end position="45"/>
    </location>
</feature>
<accession>A0A9Q0E3G6</accession>
<reference evidence="2" key="1">
    <citation type="submission" date="2022-07" db="EMBL/GenBank/DDBJ databases">
        <title>Chromosome-level genome of Muraenolepis orangiensis.</title>
        <authorList>
            <person name="Kim J."/>
        </authorList>
    </citation>
    <scope>NUCLEOTIDE SEQUENCE</scope>
    <source>
        <strain evidence="2">KU_S4_2022</strain>
        <tissue evidence="2">Muscle</tissue>
    </source>
</reference>
<gene>
    <name evidence="2" type="ORF">NHX12_031304</name>
</gene>
<feature type="compositionally biased region" description="Low complexity" evidence="1">
    <location>
        <begin position="95"/>
        <end position="108"/>
    </location>
</feature>
<feature type="compositionally biased region" description="Basic and acidic residues" evidence="1">
    <location>
        <begin position="167"/>
        <end position="177"/>
    </location>
</feature>
<dbReference type="AlphaFoldDB" id="A0A9Q0E3G6"/>
<name>A0A9Q0E3G6_9TELE</name>
<dbReference type="Proteomes" id="UP001148018">
    <property type="component" value="Unassembled WGS sequence"/>
</dbReference>
<feature type="region of interest" description="Disordered" evidence="1">
    <location>
        <begin position="82"/>
        <end position="217"/>
    </location>
</feature>
<evidence type="ECO:0000313" key="2">
    <source>
        <dbReference type="EMBL" id="KAJ3600319.1"/>
    </source>
</evidence>
<keyword evidence="3" id="KW-1185">Reference proteome</keyword>
<evidence type="ECO:0000313" key="3">
    <source>
        <dbReference type="Proteomes" id="UP001148018"/>
    </source>
</evidence>
<sequence length="287" mass="30371">MSQKLALFNNLSQPGGGSTSSSSSLGGRPAPPERRRQKGARYRTQPITVEEVSLLQKGPIQLPAFCLAPHLSDRQQALSVNLKPSELRLSTPDMAPGGPAEPLAARPLPRSESEPAIRGILKKKSGCSSAGAASRPDPAELPARTGTASATTEDAESTICRSVAPEGSRRRSSRENPRGPSGPPSGGDEAAGGDRFLPEQDEEEQGSSGRTTAPRGQVGVTLTEDGALMQQQPELPTDTQTTNVCPKSTNSVLINGITGAIIFSHDQWTGGWERVYFSSDDTRYRIS</sequence>
<evidence type="ECO:0000256" key="1">
    <source>
        <dbReference type="SAM" id="MobiDB-lite"/>
    </source>
</evidence>